<evidence type="ECO:0000256" key="7">
    <source>
        <dbReference type="ARBA" id="ARBA00022842"/>
    </source>
</evidence>
<keyword evidence="5 8" id="KW-0547">Nucleotide-binding</keyword>
<dbReference type="GO" id="GO:0070733">
    <property type="term" value="F:AMPylase activity"/>
    <property type="evidence" value="ECO:0007669"/>
    <property type="project" value="UniProtKB-EC"/>
</dbReference>
<comment type="catalytic activity">
    <reaction evidence="8">
        <text>L-histidyl-[protein] + UTP = N(tele)-(5'-uridylyl)-L-histidyl-[protein] + diphosphate</text>
        <dbReference type="Rhea" id="RHEA:83891"/>
        <dbReference type="Rhea" id="RHEA-COMP:9745"/>
        <dbReference type="Rhea" id="RHEA-COMP:20239"/>
        <dbReference type="ChEBI" id="CHEBI:29979"/>
        <dbReference type="ChEBI" id="CHEBI:33019"/>
        <dbReference type="ChEBI" id="CHEBI:46398"/>
        <dbReference type="ChEBI" id="CHEBI:233474"/>
    </reaction>
</comment>
<comment type="catalytic activity">
    <reaction evidence="8">
        <text>L-seryl-[protein] + ATP = 3-O-(5'-adenylyl)-L-seryl-[protein] + diphosphate</text>
        <dbReference type="Rhea" id="RHEA:58120"/>
        <dbReference type="Rhea" id="RHEA-COMP:9863"/>
        <dbReference type="Rhea" id="RHEA-COMP:15073"/>
        <dbReference type="ChEBI" id="CHEBI:29999"/>
        <dbReference type="ChEBI" id="CHEBI:30616"/>
        <dbReference type="ChEBI" id="CHEBI:33019"/>
        <dbReference type="ChEBI" id="CHEBI:142516"/>
        <dbReference type="EC" id="2.7.7.108"/>
    </reaction>
</comment>
<feature type="active site" description="Proton acceptor" evidence="8">
    <location>
        <position position="269"/>
    </location>
</feature>
<evidence type="ECO:0000313" key="9">
    <source>
        <dbReference type="EMBL" id="RZU35795.1"/>
    </source>
</evidence>
<comment type="similarity">
    <text evidence="1 8">Belongs to the SELO family.</text>
</comment>
<keyword evidence="3 8" id="KW-0548">Nucleotidyltransferase</keyword>
<dbReference type="PANTHER" id="PTHR32057:SF14">
    <property type="entry name" value="PROTEIN ADENYLYLTRANSFERASE SELO, MITOCHONDRIAL"/>
    <property type="match status" value="1"/>
</dbReference>
<dbReference type="EMBL" id="SHKW01000002">
    <property type="protein sequence ID" value="RZU35795.1"/>
    <property type="molecule type" value="Genomic_DNA"/>
</dbReference>
<evidence type="ECO:0000313" key="10">
    <source>
        <dbReference type="Proteomes" id="UP000292958"/>
    </source>
</evidence>
<feature type="binding site" evidence="8">
    <location>
        <position position="143"/>
    </location>
    <ligand>
        <name>ATP</name>
        <dbReference type="ChEBI" id="CHEBI:30616"/>
    </ligand>
</feature>
<feature type="binding site" evidence="8">
    <location>
        <position position="193"/>
    </location>
    <ligand>
        <name>ATP</name>
        <dbReference type="ChEBI" id="CHEBI:30616"/>
    </ligand>
</feature>
<keyword evidence="8" id="KW-0464">Manganese</keyword>
<feature type="binding site" evidence="8">
    <location>
        <position position="279"/>
    </location>
    <ligand>
        <name>ATP</name>
        <dbReference type="ChEBI" id="CHEBI:30616"/>
    </ligand>
</feature>
<comment type="caution">
    <text evidence="9">The sequence shown here is derived from an EMBL/GenBank/DDBJ whole genome shotgun (WGS) entry which is preliminary data.</text>
</comment>
<feature type="binding site" evidence="8">
    <location>
        <position position="270"/>
    </location>
    <ligand>
        <name>Mg(2+)</name>
        <dbReference type="ChEBI" id="CHEBI:18420"/>
    </ligand>
</feature>
<proteinExistence type="inferred from homology"/>
<feature type="binding site" evidence="8">
    <location>
        <position position="200"/>
    </location>
    <ligand>
        <name>ATP</name>
        <dbReference type="ChEBI" id="CHEBI:30616"/>
    </ligand>
</feature>
<dbReference type="NCBIfam" id="NF000658">
    <property type="entry name" value="PRK00029.1"/>
    <property type="match status" value="1"/>
</dbReference>
<dbReference type="PANTHER" id="PTHR32057">
    <property type="entry name" value="PROTEIN ADENYLYLTRANSFERASE SELO, MITOCHONDRIAL"/>
    <property type="match status" value="1"/>
</dbReference>
<dbReference type="RefSeq" id="WP_130424307.1">
    <property type="nucleotide sequence ID" value="NZ_SHKW01000002.1"/>
</dbReference>
<dbReference type="GO" id="GO:0005524">
    <property type="term" value="F:ATP binding"/>
    <property type="evidence" value="ECO:0007669"/>
    <property type="project" value="UniProtKB-UniRule"/>
</dbReference>
<name>A0A4Q7YHB8_9BACT</name>
<comment type="catalytic activity">
    <reaction evidence="8">
        <text>L-threonyl-[protein] + ATP = 3-O-(5'-adenylyl)-L-threonyl-[protein] + diphosphate</text>
        <dbReference type="Rhea" id="RHEA:54292"/>
        <dbReference type="Rhea" id="RHEA-COMP:11060"/>
        <dbReference type="Rhea" id="RHEA-COMP:13847"/>
        <dbReference type="ChEBI" id="CHEBI:30013"/>
        <dbReference type="ChEBI" id="CHEBI:30616"/>
        <dbReference type="ChEBI" id="CHEBI:33019"/>
        <dbReference type="ChEBI" id="CHEBI:138113"/>
        <dbReference type="EC" id="2.7.7.108"/>
    </reaction>
</comment>
<comment type="cofactor">
    <cofactor evidence="8">
        <name>Mg(2+)</name>
        <dbReference type="ChEBI" id="CHEBI:18420"/>
    </cofactor>
    <cofactor evidence="8">
        <name>Mn(2+)</name>
        <dbReference type="ChEBI" id="CHEBI:29035"/>
    </cofactor>
</comment>
<dbReference type="EC" id="2.7.7.-" evidence="8"/>
<feature type="binding site" evidence="8">
    <location>
        <position position="279"/>
    </location>
    <ligand>
        <name>Mg(2+)</name>
        <dbReference type="ChEBI" id="CHEBI:18420"/>
    </ligand>
</feature>
<evidence type="ECO:0000256" key="5">
    <source>
        <dbReference type="ARBA" id="ARBA00022741"/>
    </source>
</evidence>
<keyword evidence="2 8" id="KW-0808">Transferase</keyword>
<dbReference type="Proteomes" id="UP000292958">
    <property type="component" value="Unassembled WGS sequence"/>
</dbReference>
<keyword evidence="4 8" id="KW-0479">Metal-binding</keyword>
<comment type="catalytic activity">
    <reaction evidence="8">
        <text>L-tyrosyl-[protein] + ATP = O-(5'-adenylyl)-L-tyrosyl-[protein] + diphosphate</text>
        <dbReference type="Rhea" id="RHEA:54288"/>
        <dbReference type="Rhea" id="RHEA-COMP:10136"/>
        <dbReference type="Rhea" id="RHEA-COMP:13846"/>
        <dbReference type="ChEBI" id="CHEBI:30616"/>
        <dbReference type="ChEBI" id="CHEBI:33019"/>
        <dbReference type="ChEBI" id="CHEBI:46858"/>
        <dbReference type="ChEBI" id="CHEBI:83624"/>
        <dbReference type="EC" id="2.7.7.108"/>
    </reaction>
</comment>
<reference evidence="9 10" key="1">
    <citation type="submission" date="2019-02" db="EMBL/GenBank/DDBJ databases">
        <title>Genomic Encyclopedia of Archaeal and Bacterial Type Strains, Phase II (KMG-II): from individual species to whole genera.</title>
        <authorList>
            <person name="Goeker M."/>
        </authorList>
    </citation>
    <scope>NUCLEOTIDE SEQUENCE [LARGE SCALE GENOMIC DNA]</scope>
    <source>
        <strain evidence="9 10">DSM 18101</strain>
    </source>
</reference>
<keyword evidence="6 8" id="KW-0067">ATP-binding</keyword>
<dbReference type="OrthoDB" id="9773505at2"/>
<protein>
    <recommendedName>
        <fullName evidence="8">Protein nucleotidyltransferase YdiU</fullName>
        <ecNumber evidence="8">2.7.7.-</ecNumber>
    </recommendedName>
    <alternativeName>
        <fullName evidence="8">Protein adenylyltransferase YdiU</fullName>
        <ecNumber evidence="8">2.7.7.108</ecNumber>
    </alternativeName>
    <alternativeName>
        <fullName evidence="8">Protein uridylyltransferase YdiU</fullName>
        <ecNumber evidence="8">2.7.7.-</ecNumber>
    </alternativeName>
</protein>
<comment type="function">
    <text evidence="8">Nucleotidyltransferase involved in the post-translational modification of proteins. It can catalyze the addition of adenosine monophosphate (AMP) or uridine monophosphate (UMP) to a protein, resulting in modifications known as AMPylation and UMPylation.</text>
</comment>
<dbReference type="Pfam" id="PF02696">
    <property type="entry name" value="SelO"/>
    <property type="match status" value="1"/>
</dbReference>
<comment type="catalytic activity">
    <reaction evidence="8">
        <text>L-tyrosyl-[protein] + UTP = O-(5'-uridylyl)-L-tyrosyl-[protein] + diphosphate</text>
        <dbReference type="Rhea" id="RHEA:83887"/>
        <dbReference type="Rhea" id="RHEA-COMP:10136"/>
        <dbReference type="Rhea" id="RHEA-COMP:20238"/>
        <dbReference type="ChEBI" id="CHEBI:33019"/>
        <dbReference type="ChEBI" id="CHEBI:46398"/>
        <dbReference type="ChEBI" id="CHEBI:46858"/>
        <dbReference type="ChEBI" id="CHEBI:90602"/>
    </reaction>
</comment>
<dbReference type="InterPro" id="IPR003846">
    <property type="entry name" value="SelO"/>
</dbReference>
<dbReference type="GO" id="GO:0030145">
    <property type="term" value="F:manganese ion binding"/>
    <property type="evidence" value="ECO:0007669"/>
    <property type="project" value="UniProtKB-UniRule"/>
</dbReference>
<evidence type="ECO:0000256" key="4">
    <source>
        <dbReference type="ARBA" id="ARBA00022723"/>
    </source>
</evidence>
<feature type="binding site" evidence="8">
    <location>
        <position position="109"/>
    </location>
    <ligand>
        <name>ATP</name>
        <dbReference type="ChEBI" id="CHEBI:30616"/>
    </ligand>
</feature>
<feature type="binding site" evidence="8">
    <location>
        <position position="142"/>
    </location>
    <ligand>
        <name>ATP</name>
        <dbReference type="ChEBI" id="CHEBI:30616"/>
    </ligand>
</feature>
<evidence type="ECO:0000256" key="8">
    <source>
        <dbReference type="HAMAP-Rule" id="MF_00692"/>
    </source>
</evidence>
<dbReference type="EC" id="2.7.7.108" evidence="8"/>
<evidence type="ECO:0000256" key="6">
    <source>
        <dbReference type="ARBA" id="ARBA00022840"/>
    </source>
</evidence>
<comment type="catalytic activity">
    <reaction evidence="8">
        <text>L-seryl-[protein] + UTP = O-(5'-uridylyl)-L-seryl-[protein] + diphosphate</text>
        <dbReference type="Rhea" id="RHEA:64604"/>
        <dbReference type="Rhea" id="RHEA-COMP:9863"/>
        <dbReference type="Rhea" id="RHEA-COMP:16635"/>
        <dbReference type="ChEBI" id="CHEBI:29999"/>
        <dbReference type="ChEBI" id="CHEBI:33019"/>
        <dbReference type="ChEBI" id="CHEBI:46398"/>
        <dbReference type="ChEBI" id="CHEBI:156051"/>
    </reaction>
</comment>
<evidence type="ECO:0000256" key="2">
    <source>
        <dbReference type="ARBA" id="ARBA00022679"/>
    </source>
</evidence>
<sequence>MSSQDVPEIGGSAVSDSDPLAVRFNFLNTYARLPKRFYARVNPTLVAIPSLVKINVELARYLGLDPDALKSTQGVEILAGNRVAEGSEPLAMAYAGHQFGHFVPQLGDGRANLLGEVIAVNGVRYDVQLKGSGRTPFSRGGDGRAVLGPVLREYIVSEAMAALGVPSTRALAAVTTGERVYRETILPGAVLTRVAASHLRVGTFQYFAAKGDTEGTRQLADYAIARHYPGASQAKQPYRALLDGVIARQSNLVAQWMLLGFIHGVMNTDNTSISGETIDYGPCAFMEAYDPATVFSSIDQQGRYAYANQPRAMLWNLTRLAEALLPVMAEEVGDDEAALESAKEALSAFDPQYEAARSAGLRRKLGLLTERQGDAALVEDLLERMASNHADFTLTFRRLCDAAADPLADREVSKLFDNPFAYDSWAAGWRRRLEEESIALQSRTEMMRMASPAFIPRNHLVEEALSAATEGQDFQPFEDIVNVVSRPYKDRSELLRYATPASPDEYVSHTFCGT</sequence>
<keyword evidence="7 8" id="KW-0460">Magnesium</keyword>
<dbReference type="GO" id="GO:0000287">
    <property type="term" value="F:magnesium ion binding"/>
    <property type="evidence" value="ECO:0007669"/>
    <property type="project" value="UniProtKB-UniRule"/>
</dbReference>
<gene>
    <name evidence="8" type="primary">ydiU</name>
    <name evidence="8" type="synonym">selO</name>
    <name evidence="9" type="ORF">BDD14_5902</name>
</gene>
<feature type="binding site" evidence="8">
    <location>
        <position position="130"/>
    </location>
    <ligand>
        <name>ATP</name>
        <dbReference type="ChEBI" id="CHEBI:30616"/>
    </ligand>
</feature>
<evidence type="ECO:0000256" key="3">
    <source>
        <dbReference type="ARBA" id="ARBA00022695"/>
    </source>
</evidence>
<accession>A0A4Q7YHB8</accession>
<keyword evidence="10" id="KW-1185">Reference proteome</keyword>
<organism evidence="9 10">
    <name type="scientific">Edaphobacter modestus</name>
    <dbReference type="NCBI Taxonomy" id="388466"/>
    <lineage>
        <taxon>Bacteria</taxon>
        <taxon>Pseudomonadati</taxon>
        <taxon>Acidobacteriota</taxon>
        <taxon>Terriglobia</taxon>
        <taxon>Terriglobales</taxon>
        <taxon>Acidobacteriaceae</taxon>
        <taxon>Edaphobacter</taxon>
    </lineage>
</organism>
<feature type="binding site" evidence="8">
    <location>
        <position position="107"/>
    </location>
    <ligand>
        <name>ATP</name>
        <dbReference type="ChEBI" id="CHEBI:30616"/>
    </ligand>
</feature>
<dbReference type="HAMAP" id="MF_00692">
    <property type="entry name" value="SelO"/>
    <property type="match status" value="1"/>
</dbReference>
<evidence type="ECO:0000256" key="1">
    <source>
        <dbReference type="ARBA" id="ARBA00009747"/>
    </source>
</evidence>
<feature type="binding site" evidence="8">
    <location>
        <position position="110"/>
    </location>
    <ligand>
        <name>ATP</name>
        <dbReference type="ChEBI" id="CHEBI:30616"/>
    </ligand>
</feature>
<dbReference type="AlphaFoldDB" id="A0A4Q7YHB8"/>